<dbReference type="RefSeq" id="WP_344692699.1">
    <property type="nucleotide sequence ID" value="NZ_BAABBF010000003.1"/>
</dbReference>
<accession>A0ABP7DKI2</accession>
<comment type="caution">
    <text evidence="1">The sequence shown here is derived from an EMBL/GenBank/DDBJ whole genome shotgun (WGS) entry which is preliminary data.</text>
</comment>
<gene>
    <name evidence="1" type="ORF">GCM10022268_14440</name>
</gene>
<organism evidence="1 2">
    <name type="scientific">Sphingomonas cynarae</name>
    <dbReference type="NCBI Taxonomy" id="930197"/>
    <lineage>
        <taxon>Bacteria</taxon>
        <taxon>Pseudomonadati</taxon>
        <taxon>Pseudomonadota</taxon>
        <taxon>Alphaproteobacteria</taxon>
        <taxon>Sphingomonadales</taxon>
        <taxon>Sphingomonadaceae</taxon>
        <taxon>Sphingomonas</taxon>
    </lineage>
</organism>
<protein>
    <submittedName>
        <fullName evidence="1">SapC family protein</fullName>
    </submittedName>
</protein>
<dbReference type="Pfam" id="PF07277">
    <property type="entry name" value="SapC"/>
    <property type="match status" value="1"/>
</dbReference>
<reference evidence="2" key="1">
    <citation type="journal article" date="2019" name="Int. J. Syst. Evol. Microbiol.">
        <title>The Global Catalogue of Microorganisms (GCM) 10K type strain sequencing project: providing services to taxonomists for standard genome sequencing and annotation.</title>
        <authorList>
            <consortium name="The Broad Institute Genomics Platform"/>
            <consortium name="The Broad Institute Genome Sequencing Center for Infectious Disease"/>
            <person name="Wu L."/>
            <person name="Ma J."/>
        </authorList>
    </citation>
    <scope>NUCLEOTIDE SEQUENCE [LARGE SCALE GENOMIC DNA]</scope>
    <source>
        <strain evidence="2">JCM 17498</strain>
    </source>
</reference>
<keyword evidence="2" id="KW-1185">Reference proteome</keyword>
<evidence type="ECO:0000313" key="1">
    <source>
        <dbReference type="EMBL" id="GAA3705967.1"/>
    </source>
</evidence>
<dbReference type="EMBL" id="BAABBF010000003">
    <property type="protein sequence ID" value="GAA3705967.1"/>
    <property type="molecule type" value="Genomic_DNA"/>
</dbReference>
<dbReference type="InterPro" id="IPR010836">
    <property type="entry name" value="SapC"/>
</dbReference>
<sequence length="258" mass="28891">MASAPQNLPLFYQALEPLSSQVHADHRIRPQETAPFLIGQHAVPVTVDEFPLVQRHMPIVFSSGDDAIPLALMGLNEGSNVFVDGEGKLTETNFYVPAYVRRYPYMLARLRPEADELSLCFDPTSPSIGVFDEGDRLFENGEPSEVTKQILAFNETFEQAGQRTQQFMNELREQGLLMDGEVTIQIDGNAQPFIYRGFQMVNEEKLAGLRGDQLRKMSQSGMLPLLYAHLFSLSLMREIFARQQATGQMPAPQLQPAG</sequence>
<evidence type="ECO:0000313" key="2">
    <source>
        <dbReference type="Proteomes" id="UP001500523"/>
    </source>
</evidence>
<name>A0ABP7DKI2_9SPHN</name>
<dbReference type="Proteomes" id="UP001500523">
    <property type="component" value="Unassembled WGS sequence"/>
</dbReference>
<proteinExistence type="predicted"/>